<dbReference type="PROSITE" id="PS51318">
    <property type="entry name" value="TAT"/>
    <property type="match status" value="1"/>
</dbReference>
<keyword evidence="1" id="KW-0812">Transmembrane</keyword>
<dbReference type="PANTHER" id="PTHR31339:SF9">
    <property type="entry name" value="PLASMIN AND FIBRONECTIN-BINDING PROTEIN A"/>
    <property type="match status" value="1"/>
</dbReference>
<dbReference type="Proteomes" id="UP000639396">
    <property type="component" value="Unassembled WGS sequence"/>
</dbReference>
<evidence type="ECO:0000313" key="4">
    <source>
        <dbReference type="EMBL" id="MBD2864031.1"/>
    </source>
</evidence>
<dbReference type="PANTHER" id="PTHR31339">
    <property type="entry name" value="PECTIN LYASE-RELATED"/>
    <property type="match status" value="1"/>
</dbReference>
<gene>
    <name evidence="4" type="ORF">IDH45_18760</name>
</gene>
<dbReference type="InterPro" id="IPR012334">
    <property type="entry name" value="Pectin_lyas_fold"/>
</dbReference>
<dbReference type="InterPro" id="IPR006311">
    <property type="entry name" value="TAT_signal"/>
</dbReference>
<evidence type="ECO:0000313" key="5">
    <source>
        <dbReference type="Proteomes" id="UP000639396"/>
    </source>
</evidence>
<feature type="domain" description="Rhamnogalacturonase A/B/Epimerase-like pectate lyase" evidence="2">
    <location>
        <begin position="148"/>
        <end position="393"/>
    </location>
</feature>
<name>A0A927H0F7_9BACL</name>
<dbReference type="RefSeq" id="WP_190929658.1">
    <property type="nucleotide sequence ID" value="NZ_JACXJA010000026.1"/>
</dbReference>
<protein>
    <submittedName>
        <fullName evidence="4">Right-handed parallel beta-helix repeat-containing protein</fullName>
    </submittedName>
</protein>
<dbReference type="InterPro" id="IPR006626">
    <property type="entry name" value="PbH1"/>
</dbReference>
<dbReference type="AlphaFoldDB" id="A0A927H0F7"/>
<dbReference type="EMBL" id="JACXJA010000026">
    <property type="protein sequence ID" value="MBD2864031.1"/>
    <property type="molecule type" value="Genomic_DNA"/>
</dbReference>
<proteinExistence type="predicted"/>
<organism evidence="4 5">
    <name type="scientific">Paenibacillus oceani</name>
    <dbReference type="NCBI Taxonomy" id="2772510"/>
    <lineage>
        <taxon>Bacteria</taxon>
        <taxon>Bacillati</taxon>
        <taxon>Bacillota</taxon>
        <taxon>Bacilli</taxon>
        <taxon>Bacillales</taxon>
        <taxon>Paenibacillaceae</taxon>
        <taxon>Paenibacillus</taxon>
    </lineage>
</organism>
<dbReference type="Pfam" id="PF13229">
    <property type="entry name" value="Beta_helix"/>
    <property type="match status" value="1"/>
</dbReference>
<dbReference type="InterPro" id="IPR011050">
    <property type="entry name" value="Pectin_lyase_fold/virulence"/>
</dbReference>
<feature type="domain" description="Right handed beta helix" evidence="3">
    <location>
        <begin position="409"/>
        <end position="562"/>
    </location>
</feature>
<dbReference type="SMART" id="SM00710">
    <property type="entry name" value="PbH1"/>
    <property type="match status" value="10"/>
</dbReference>
<accession>A0A927H0F7</accession>
<dbReference type="InterPro" id="IPR039448">
    <property type="entry name" value="Beta_helix"/>
</dbReference>
<dbReference type="Pfam" id="PF12708">
    <property type="entry name" value="Pect-lyase_RHGA_epim"/>
    <property type="match status" value="1"/>
</dbReference>
<evidence type="ECO:0000259" key="2">
    <source>
        <dbReference type="Pfam" id="PF12708"/>
    </source>
</evidence>
<evidence type="ECO:0000256" key="1">
    <source>
        <dbReference type="SAM" id="Phobius"/>
    </source>
</evidence>
<comment type="caution">
    <text evidence="4">The sequence shown here is derived from an EMBL/GenBank/DDBJ whole genome shotgun (WGS) entry which is preliminary data.</text>
</comment>
<evidence type="ECO:0000259" key="3">
    <source>
        <dbReference type="Pfam" id="PF13229"/>
    </source>
</evidence>
<reference evidence="4" key="1">
    <citation type="submission" date="2020-09" db="EMBL/GenBank/DDBJ databases">
        <title>A novel bacterium of genus Paenibacillus, isolated from South China Sea.</title>
        <authorList>
            <person name="Huang H."/>
            <person name="Mo K."/>
            <person name="Hu Y."/>
        </authorList>
    </citation>
    <scope>NUCLEOTIDE SEQUENCE</scope>
    <source>
        <strain evidence="4">IB182363</strain>
    </source>
</reference>
<dbReference type="InterPro" id="IPR024535">
    <property type="entry name" value="RHGA/B-epi-like_pectate_lyase"/>
</dbReference>
<keyword evidence="1" id="KW-1133">Transmembrane helix</keyword>
<sequence>MSEDTNNHAMNRPEDESLALNKRMSRRHLLASIGAAGAAAAAGGLLAGASKSYGQSIPVANAVYGKVRAHSAMMNTMNAVGCVVVTTYVQLRANTLPDANVIYYVKDAGYEGHFYYDASDVTAPDNTGLVLVSTSGARFKRIVETESINVKWFGAAGDDATDDAAAIQKAIDHIPASGGVLYFPPGIYRVGTSLSLSSNLTLQGSGMSVTVIREHSSLTARIFYILGSSGSRKSNISFFDLTIRNGTAITSGNPTISRDGVRAEYVDGLTFVRCMFTEIQGLYALVVKYCTNVLVEDCTFYRWSYGAMMVMVECENIIVTGSTFDTATTTSAGNAYTFATGGERTNEGSFLVKNVWVTNNKFLNNPAWEGLDTHGGENIWFLDNYIENCKTGILAAIGGSYVANPVLRNVVIEGNVVVQGTGGNGYYGIVVQGKDTSPAEGIIINGNRITGFGGTVESGDTIGAISLHSVRNFSITNNTADEYAQNGINLYYYTNDGVISGNTLRNCRGGKTVSTAAIRLASWGIYNCLIENNTVSPTDASKRPKFGIRADSRFLSVQLRNNAIKHLAAGGSAYLGAANLPVQWSAAPTDNLTQKFGDMICNASGKPEWYVSGPAIGFGSLYTGVVVTASINAGSATLTALNTVNADYRGLPEGMNITVAGAGEGGAALNARVIKNSKTTIELDTAASTTVATANVTYQGLTLTS</sequence>
<keyword evidence="1" id="KW-0472">Membrane</keyword>
<dbReference type="SUPFAM" id="SSF51126">
    <property type="entry name" value="Pectin lyase-like"/>
    <property type="match status" value="2"/>
</dbReference>
<dbReference type="InterPro" id="IPR051801">
    <property type="entry name" value="GH28_Enzymes"/>
</dbReference>
<feature type="transmembrane region" description="Helical" evidence="1">
    <location>
        <begin position="29"/>
        <end position="49"/>
    </location>
</feature>
<dbReference type="Gene3D" id="2.160.20.10">
    <property type="entry name" value="Single-stranded right-handed beta-helix, Pectin lyase-like"/>
    <property type="match status" value="1"/>
</dbReference>
<keyword evidence="5" id="KW-1185">Reference proteome</keyword>